<keyword evidence="4" id="KW-0964">Secreted</keyword>
<dbReference type="STRING" id="400727.A0A2T7PPS2"/>
<evidence type="ECO:0000256" key="7">
    <source>
        <dbReference type="ARBA" id="ARBA00022729"/>
    </source>
</evidence>
<keyword evidence="5" id="KW-0272">Extracellular matrix</keyword>
<comment type="caution">
    <text evidence="12">The sequence shown here is derived from an EMBL/GenBank/DDBJ whole genome shotgun (WGS) entry which is preliminary data.</text>
</comment>
<proteinExistence type="inferred from homology"/>
<dbReference type="InterPro" id="IPR005817">
    <property type="entry name" value="Wnt"/>
</dbReference>
<evidence type="ECO:0000256" key="3">
    <source>
        <dbReference type="ARBA" id="ARBA00022473"/>
    </source>
</evidence>
<keyword evidence="9" id="KW-0325">Glycoprotein</keyword>
<evidence type="ECO:0000256" key="10">
    <source>
        <dbReference type="ARBA" id="ARBA00023288"/>
    </source>
</evidence>
<dbReference type="OrthoDB" id="5945655at2759"/>
<dbReference type="EMBL" id="PZQS01000002">
    <property type="protein sequence ID" value="PVD35421.1"/>
    <property type="molecule type" value="Genomic_DNA"/>
</dbReference>
<evidence type="ECO:0000256" key="4">
    <source>
        <dbReference type="ARBA" id="ARBA00022525"/>
    </source>
</evidence>
<evidence type="ECO:0000256" key="1">
    <source>
        <dbReference type="ARBA" id="ARBA00004498"/>
    </source>
</evidence>
<comment type="similarity">
    <text evidence="2 11">Belongs to the Wnt family.</text>
</comment>
<dbReference type="PANTHER" id="PTHR12027">
    <property type="entry name" value="WNT RELATED"/>
    <property type="match status" value="1"/>
</dbReference>
<dbReference type="Pfam" id="PF00110">
    <property type="entry name" value="wnt"/>
    <property type="match status" value="2"/>
</dbReference>
<evidence type="ECO:0000256" key="6">
    <source>
        <dbReference type="ARBA" id="ARBA00022687"/>
    </source>
</evidence>
<comment type="subcellular location">
    <subcellularLocation>
        <location evidence="1 11">Secreted</location>
        <location evidence="1 11">Extracellular space</location>
        <location evidence="1 11">Extracellular matrix</location>
    </subcellularLocation>
</comment>
<keyword evidence="3 11" id="KW-0217">Developmental protein</keyword>
<dbReference type="PRINTS" id="PR01844">
    <property type="entry name" value="WNT4PROTEIN"/>
</dbReference>
<keyword evidence="10" id="KW-0449">Lipoprotein</keyword>
<protein>
    <recommendedName>
        <fullName evidence="11">Protein Wnt</fullName>
    </recommendedName>
</protein>
<dbReference type="GO" id="GO:0005125">
    <property type="term" value="F:cytokine activity"/>
    <property type="evidence" value="ECO:0007669"/>
    <property type="project" value="TreeGrafter"/>
</dbReference>
<keyword evidence="8" id="KW-1015">Disulfide bond</keyword>
<evidence type="ECO:0000256" key="9">
    <source>
        <dbReference type="ARBA" id="ARBA00023180"/>
    </source>
</evidence>
<dbReference type="Proteomes" id="UP000245119">
    <property type="component" value="Linkage Group LG2"/>
</dbReference>
<evidence type="ECO:0000313" key="13">
    <source>
        <dbReference type="Proteomes" id="UP000245119"/>
    </source>
</evidence>
<dbReference type="SMART" id="SM00097">
    <property type="entry name" value="WNT1"/>
    <property type="match status" value="1"/>
</dbReference>
<dbReference type="GO" id="GO:0030182">
    <property type="term" value="P:neuron differentiation"/>
    <property type="evidence" value="ECO:0007669"/>
    <property type="project" value="TreeGrafter"/>
</dbReference>
<evidence type="ECO:0000256" key="2">
    <source>
        <dbReference type="ARBA" id="ARBA00005683"/>
    </source>
</evidence>
<dbReference type="GO" id="GO:0005615">
    <property type="term" value="C:extracellular space"/>
    <property type="evidence" value="ECO:0007669"/>
    <property type="project" value="TreeGrafter"/>
</dbReference>
<evidence type="ECO:0000256" key="8">
    <source>
        <dbReference type="ARBA" id="ARBA00023157"/>
    </source>
</evidence>
<evidence type="ECO:0000256" key="11">
    <source>
        <dbReference type="RuleBase" id="RU003500"/>
    </source>
</evidence>
<gene>
    <name evidence="12" type="ORF">C0Q70_02383</name>
</gene>
<keyword evidence="6 11" id="KW-0879">Wnt signaling pathway</keyword>
<sequence>MSLSGTPGYLLTFSRNNEGGWCGGRGVGAATGELSPSLHCDEADAALARMSWVGSLAEEERCQTLVGLVKRQRRLCRRNVELMDSVKTGALMAIEECQAQFQNRRWNCSTTDSKNLFGRVILKQVFTRRIDLRVLRSPYLLDMLVWWRDVPMSELNMFLMSDRWRVQYFSVVVRNQRVGVRARHISSAGVAHAVTRACSSGQLRKCGCDRTVRGRSQDGFEWSGCSDNIAYGTAFSTAFVDAREKGEKRKNSSRALMNLHNNEAGRRLAPCQRVKWREERKVKGLVRSRRDEGGMLGLPNRSPVVANFHSFINVSLGARQVKVQIVTPARSGLPRSPRQHKVLSTGVHGEVGLNTISKVSGQRDLYLETKNWADCKDRNSW</sequence>
<accession>A0A2T7PPS2</accession>
<name>A0A2T7PPS2_POMCA</name>
<dbReference type="PRINTS" id="PR01349">
    <property type="entry name" value="WNTPROTEIN"/>
</dbReference>
<dbReference type="PANTHER" id="PTHR12027:SF101">
    <property type="entry name" value="PROTEIN WNT-4"/>
    <property type="match status" value="1"/>
</dbReference>
<comment type="function">
    <text evidence="11">Ligand for members of the frizzled family of seven transmembrane receptors.</text>
</comment>
<dbReference type="AlphaFoldDB" id="A0A2T7PPS2"/>
<dbReference type="GO" id="GO:0045165">
    <property type="term" value="P:cell fate commitment"/>
    <property type="evidence" value="ECO:0007669"/>
    <property type="project" value="TreeGrafter"/>
</dbReference>
<dbReference type="GO" id="GO:0005109">
    <property type="term" value="F:frizzled binding"/>
    <property type="evidence" value="ECO:0007669"/>
    <property type="project" value="TreeGrafter"/>
</dbReference>
<keyword evidence="7" id="KW-0732">Signal</keyword>
<dbReference type="InterPro" id="IPR009142">
    <property type="entry name" value="Wnt4"/>
</dbReference>
<reference evidence="12 13" key="1">
    <citation type="submission" date="2018-04" db="EMBL/GenBank/DDBJ databases">
        <title>The genome of golden apple snail Pomacea canaliculata provides insight into stress tolerance and invasive adaptation.</title>
        <authorList>
            <person name="Liu C."/>
            <person name="Liu B."/>
            <person name="Ren Y."/>
            <person name="Zhang Y."/>
            <person name="Wang H."/>
            <person name="Li S."/>
            <person name="Jiang F."/>
            <person name="Yin L."/>
            <person name="Zhang G."/>
            <person name="Qian W."/>
            <person name="Fan W."/>
        </authorList>
    </citation>
    <scope>NUCLEOTIDE SEQUENCE [LARGE SCALE GENOMIC DNA]</scope>
    <source>
        <strain evidence="12">SZHN2017</strain>
        <tissue evidence="12">Muscle</tissue>
    </source>
</reference>
<evidence type="ECO:0000256" key="5">
    <source>
        <dbReference type="ARBA" id="ARBA00022530"/>
    </source>
</evidence>
<keyword evidence="13" id="KW-1185">Reference proteome</keyword>
<organism evidence="12 13">
    <name type="scientific">Pomacea canaliculata</name>
    <name type="common">Golden apple snail</name>
    <dbReference type="NCBI Taxonomy" id="400727"/>
    <lineage>
        <taxon>Eukaryota</taxon>
        <taxon>Metazoa</taxon>
        <taxon>Spiralia</taxon>
        <taxon>Lophotrochozoa</taxon>
        <taxon>Mollusca</taxon>
        <taxon>Gastropoda</taxon>
        <taxon>Caenogastropoda</taxon>
        <taxon>Architaenioglossa</taxon>
        <taxon>Ampullarioidea</taxon>
        <taxon>Ampullariidae</taxon>
        <taxon>Pomacea</taxon>
    </lineage>
</organism>
<dbReference type="GO" id="GO:0060070">
    <property type="term" value="P:canonical Wnt signaling pathway"/>
    <property type="evidence" value="ECO:0007669"/>
    <property type="project" value="TreeGrafter"/>
</dbReference>
<evidence type="ECO:0000313" key="12">
    <source>
        <dbReference type="EMBL" id="PVD35421.1"/>
    </source>
</evidence>